<dbReference type="GO" id="GO:0000976">
    <property type="term" value="F:transcription cis-regulatory region binding"/>
    <property type="evidence" value="ECO:0007669"/>
    <property type="project" value="TreeGrafter"/>
</dbReference>
<dbReference type="GO" id="GO:0000156">
    <property type="term" value="F:phosphorelay response regulator activity"/>
    <property type="evidence" value="ECO:0007669"/>
    <property type="project" value="TreeGrafter"/>
</dbReference>
<name>A0AA86MH07_9CLOT</name>
<reference evidence="12" key="1">
    <citation type="submission" date="2021-10" db="EMBL/GenBank/DDBJ databases">
        <authorList>
            <person name="Mesa V."/>
        </authorList>
    </citation>
    <scope>NUCLEOTIDE SEQUENCE</scope>
    <source>
        <strain evidence="12">CC3_PB</strain>
    </source>
</reference>
<comment type="caution">
    <text evidence="12">The sequence shown here is derived from an EMBL/GenBank/DDBJ whole genome shotgun (WGS) entry which is preliminary data.</text>
</comment>
<comment type="function">
    <text evidence="7">May play the central regulatory role in sporulation. It may be an element of the effector pathway responsible for the activation of sporulation genes in response to nutritional stress. Spo0A may act in concert with spo0H (a sigma factor) to control the expression of some genes that are critical to the sporulation process.</text>
</comment>
<dbReference type="Gene3D" id="3.40.50.2300">
    <property type="match status" value="1"/>
</dbReference>
<evidence type="ECO:0000256" key="1">
    <source>
        <dbReference type="ARBA" id="ARBA00018672"/>
    </source>
</evidence>
<dbReference type="RefSeq" id="WP_210888857.1">
    <property type="nucleotide sequence ID" value="NZ_CAKJVE010000001.1"/>
</dbReference>
<keyword evidence="3" id="KW-0902">Two-component regulatory system</keyword>
<dbReference type="EMBL" id="CAMTCP010000299">
    <property type="protein sequence ID" value="CAI3697732.1"/>
    <property type="molecule type" value="Genomic_DNA"/>
</dbReference>
<reference evidence="13" key="2">
    <citation type="submission" date="2022-10" db="EMBL/GenBank/DDBJ databases">
        <authorList>
            <person name="Aires J."/>
            <person name="Mesa V."/>
        </authorList>
    </citation>
    <scope>NUCLEOTIDE SEQUENCE</scope>
    <source>
        <strain evidence="13">Clostridium neonatale JD116</strain>
    </source>
</reference>
<dbReference type="GO" id="GO:0005829">
    <property type="term" value="C:cytosol"/>
    <property type="evidence" value="ECO:0007669"/>
    <property type="project" value="TreeGrafter"/>
</dbReference>
<dbReference type="EMBL" id="CAKJVE010000001">
    <property type="protein sequence ID" value="CAG9701651.1"/>
    <property type="molecule type" value="Genomic_DNA"/>
</dbReference>
<dbReference type="Proteomes" id="UP000789738">
    <property type="component" value="Unassembled WGS sequence"/>
</dbReference>
<accession>A0AA86MH07</accession>
<dbReference type="InterPro" id="IPR011006">
    <property type="entry name" value="CheY-like_superfamily"/>
</dbReference>
<dbReference type="PANTHER" id="PTHR48111">
    <property type="entry name" value="REGULATOR OF RPOS"/>
    <property type="match status" value="1"/>
</dbReference>
<protein>
    <recommendedName>
        <fullName evidence="1">Stage 0 sporulation protein A homolog</fullName>
    </recommendedName>
</protein>
<evidence type="ECO:0000259" key="11">
    <source>
        <dbReference type="PROSITE" id="PS51755"/>
    </source>
</evidence>
<feature type="DNA-binding region" description="OmpR/PhoB-type" evidence="9">
    <location>
        <begin position="129"/>
        <end position="228"/>
    </location>
</feature>
<sequence>MEPKKIAVVDDNEDICRMIKQYLEFYNYYVETYEEGNKALENIISNEFNLIVLDIMMSDMDGLELCSIIREKVNCPIIFLSAKNLEEDKVSALSIGGDDYITKPFGLKELKARIECHLRREERISKSKKYTLTSKNITIDIMAKEVFCHGSKLKLTKKEYAIIELFMLNKNVMFSKEQIFDRVWGQDSESYLETVTESIKNIRKKIKMKDPESSYINTVYGLGYKWEIINASQ</sequence>
<dbReference type="Gene3D" id="6.10.250.690">
    <property type="match status" value="1"/>
</dbReference>
<dbReference type="SMART" id="SM00448">
    <property type="entry name" value="REC"/>
    <property type="match status" value="1"/>
</dbReference>
<keyword evidence="4" id="KW-0805">Transcription regulation</keyword>
<dbReference type="Gene3D" id="1.10.10.10">
    <property type="entry name" value="Winged helix-like DNA-binding domain superfamily/Winged helix DNA-binding domain"/>
    <property type="match status" value="1"/>
</dbReference>
<keyword evidence="2 8" id="KW-0597">Phosphoprotein</keyword>
<dbReference type="InterPro" id="IPR039420">
    <property type="entry name" value="WalR-like"/>
</dbReference>
<evidence type="ECO:0000256" key="5">
    <source>
        <dbReference type="ARBA" id="ARBA00023125"/>
    </source>
</evidence>
<dbReference type="FunFam" id="3.40.50.2300:FF:000001">
    <property type="entry name" value="DNA-binding response regulator PhoB"/>
    <property type="match status" value="1"/>
</dbReference>
<dbReference type="AlphaFoldDB" id="A0AA86MH07"/>
<evidence type="ECO:0000256" key="6">
    <source>
        <dbReference type="ARBA" id="ARBA00023163"/>
    </source>
</evidence>
<feature type="domain" description="Response regulatory" evidence="10">
    <location>
        <begin position="5"/>
        <end position="118"/>
    </location>
</feature>
<evidence type="ECO:0000256" key="3">
    <source>
        <dbReference type="ARBA" id="ARBA00023012"/>
    </source>
</evidence>
<dbReference type="SUPFAM" id="SSF52172">
    <property type="entry name" value="CheY-like"/>
    <property type="match status" value="1"/>
</dbReference>
<dbReference type="Pfam" id="PF00486">
    <property type="entry name" value="Trans_reg_C"/>
    <property type="match status" value="1"/>
</dbReference>
<dbReference type="GO" id="GO:0006355">
    <property type="term" value="P:regulation of DNA-templated transcription"/>
    <property type="evidence" value="ECO:0007669"/>
    <property type="project" value="InterPro"/>
</dbReference>
<dbReference type="Proteomes" id="UP001189143">
    <property type="component" value="Unassembled WGS sequence"/>
</dbReference>
<evidence type="ECO:0000313" key="13">
    <source>
        <dbReference type="EMBL" id="CAI3697732.1"/>
    </source>
</evidence>
<dbReference type="CDD" id="cd00383">
    <property type="entry name" value="trans_reg_C"/>
    <property type="match status" value="1"/>
</dbReference>
<evidence type="ECO:0000256" key="2">
    <source>
        <dbReference type="ARBA" id="ARBA00022553"/>
    </source>
</evidence>
<evidence type="ECO:0000313" key="14">
    <source>
        <dbReference type="Proteomes" id="UP000789738"/>
    </source>
</evidence>
<evidence type="ECO:0000313" key="12">
    <source>
        <dbReference type="EMBL" id="CAG9701651.1"/>
    </source>
</evidence>
<evidence type="ECO:0000256" key="9">
    <source>
        <dbReference type="PROSITE-ProRule" id="PRU01091"/>
    </source>
</evidence>
<dbReference type="InterPro" id="IPR001867">
    <property type="entry name" value="OmpR/PhoB-type_DNA-bd"/>
</dbReference>
<dbReference type="GO" id="GO:0032993">
    <property type="term" value="C:protein-DNA complex"/>
    <property type="evidence" value="ECO:0007669"/>
    <property type="project" value="TreeGrafter"/>
</dbReference>
<dbReference type="Pfam" id="PF00072">
    <property type="entry name" value="Response_reg"/>
    <property type="match status" value="1"/>
</dbReference>
<keyword evidence="5 9" id="KW-0238">DNA-binding</keyword>
<dbReference type="CDD" id="cd17574">
    <property type="entry name" value="REC_OmpR"/>
    <property type="match status" value="1"/>
</dbReference>
<dbReference type="PROSITE" id="PS51755">
    <property type="entry name" value="OMPR_PHOB"/>
    <property type="match status" value="1"/>
</dbReference>
<organism evidence="12 14">
    <name type="scientific">Clostridium neonatale</name>
    <dbReference type="NCBI Taxonomy" id="137838"/>
    <lineage>
        <taxon>Bacteria</taxon>
        <taxon>Bacillati</taxon>
        <taxon>Bacillota</taxon>
        <taxon>Clostridia</taxon>
        <taxon>Eubacteriales</taxon>
        <taxon>Clostridiaceae</taxon>
        <taxon>Clostridium</taxon>
    </lineage>
</organism>
<evidence type="ECO:0000256" key="7">
    <source>
        <dbReference type="ARBA" id="ARBA00024867"/>
    </source>
</evidence>
<dbReference type="PROSITE" id="PS50110">
    <property type="entry name" value="RESPONSE_REGULATORY"/>
    <property type="match status" value="1"/>
</dbReference>
<evidence type="ECO:0000259" key="10">
    <source>
        <dbReference type="PROSITE" id="PS50110"/>
    </source>
</evidence>
<evidence type="ECO:0000256" key="4">
    <source>
        <dbReference type="ARBA" id="ARBA00023015"/>
    </source>
</evidence>
<dbReference type="SMART" id="SM00862">
    <property type="entry name" value="Trans_reg_C"/>
    <property type="match status" value="1"/>
</dbReference>
<dbReference type="PANTHER" id="PTHR48111:SF2">
    <property type="entry name" value="RESPONSE REGULATOR SAER"/>
    <property type="match status" value="1"/>
</dbReference>
<evidence type="ECO:0000256" key="8">
    <source>
        <dbReference type="PROSITE-ProRule" id="PRU00169"/>
    </source>
</evidence>
<keyword evidence="6" id="KW-0804">Transcription</keyword>
<feature type="domain" description="OmpR/PhoB-type" evidence="11">
    <location>
        <begin position="129"/>
        <end position="228"/>
    </location>
</feature>
<feature type="modified residue" description="4-aspartylphosphate" evidence="8">
    <location>
        <position position="54"/>
    </location>
</feature>
<dbReference type="InterPro" id="IPR036388">
    <property type="entry name" value="WH-like_DNA-bd_sf"/>
</dbReference>
<proteinExistence type="predicted"/>
<dbReference type="InterPro" id="IPR001789">
    <property type="entry name" value="Sig_transdc_resp-reg_receiver"/>
</dbReference>
<gene>
    <name evidence="12" type="primary">spaR</name>
    <name evidence="13" type="ORF">CNEO2_960002</name>
    <name evidence="12" type="ORF">CNEO_10176</name>
</gene>